<reference evidence="2 3" key="1">
    <citation type="submission" date="2019-03" db="EMBL/GenBank/DDBJ databases">
        <title>First draft genome of Liparis tanakae, snailfish: a comprehensive survey of snailfish specific genes.</title>
        <authorList>
            <person name="Kim W."/>
            <person name="Song I."/>
            <person name="Jeong J.-H."/>
            <person name="Kim D."/>
            <person name="Kim S."/>
            <person name="Ryu S."/>
            <person name="Song J.Y."/>
            <person name="Lee S.K."/>
        </authorList>
    </citation>
    <scope>NUCLEOTIDE SEQUENCE [LARGE SCALE GENOMIC DNA]</scope>
    <source>
        <tissue evidence="2">Muscle</tissue>
    </source>
</reference>
<evidence type="ECO:0000313" key="3">
    <source>
        <dbReference type="Proteomes" id="UP000314294"/>
    </source>
</evidence>
<name>A0A4Z2IMY2_9TELE</name>
<comment type="caution">
    <text evidence="2">The sequence shown here is derived from an EMBL/GenBank/DDBJ whole genome shotgun (WGS) entry which is preliminary data.</text>
</comment>
<dbReference type="Proteomes" id="UP000314294">
    <property type="component" value="Unassembled WGS sequence"/>
</dbReference>
<proteinExistence type="predicted"/>
<accession>A0A4Z2IMY2</accession>
<evidence type="ECO:0000256" key="1">
    <source>
        <dbReference type="SAM" id="MobiDB-lite"/>
    </source>
</evidence>
<protein>
    <submittedName>
        <fullName evidence="2">Uncharacterized protein</fullName>
    </submittedName>
</protein>
<feature type="region of interest" description="Disordered" evidence="1">
    <location>
        <begin position="1"/>
        <end position="54"/>
    </location>
</feature>
<dbReference type="EMBL" id="SRLO01000065">
    <property type="protein sequence ID" value="TNN79369.1"/>
    <property type="molecule type" value="Genomic_DNA"/>
</dbReference>
<keyword evidence="3" id="KW-1185">Reference proteome</keyword>
<dbReference type="AlphaFoldDB" id="A0A4Z2IMY2"/>
<gene>
    <name evidence="2" type="ORF">EYF80_010393</name>
</gene>
<organism evidence="2 3">
    <name type="scientific">Liparis tanakae</name>
    <name type="common">Tanaka's snailfish</name>
    <dbReference type="NCBI Taxonomy" id="230148"/>
    <lineage>
        <taxon>Eukaryota</taxon>
        <taxon>Metazoa</taxon>
        <taxon>Chordata</taxon>
        <taxon>Craniata</taxon>
        <taxon>Vertebrata</taxon>
        <taxon>Euteleostomi</taxon>
        <taxon>Actinopterygii</taxon>
        <taxon>Neopterygii</taxon>
        <taxon>Teleostei</taxon>
        <taxon>Neoteleostei</taxon>
        <taxon>Acanthomorphata</taxon>
        <taxon>Eupercaria</taxon>
        <taxon>Perciformes</taxon>
        <taxon>Cottioidei</taxon>
        <taxon>Cottales</taxon>
        <taxon>Liparidae</taxon>
        <taxon>Liparis</taxon>
    </lineage>
</organism>
<evidence type="ECO:0000313" key="2">
    <source>
        <dbReference type="EMBL" id="TNN79369.1"/>
    </source>
</evidence>
<sequence>MRGVHKSEGQPGVYYRTGGDMRHAVSTGSRGAAAEKTGMEEDSADSQLAGVRAPKDSVERIKNEKQEHHQCWVGIPFSNSPGDIQFGTAFGLTSLGQQGSIGSISSYELYWRLHRQGEHKVAEAGRQAFFLALDLYLAFVDLDAEGLQLCGEVPQSPKSPHGVQTLVVVSKNRHLNANWRSLGWRRVAMMLAETTTDSNSKHNFKKEKLSTMMISPTEANPLQLGWDITSKRHDCGIVHFNLKLPPQSHAGRANVEGGRVDGAKLMTCCQKIANRMQKDQLVFSGLG</sequence>